<dbReference type="CDD" id="cd01908">
    <property type="entry name" value="YafJ"/>
    <property type="match status" value="1"/>
</dbReference>
<dbReference type="PROSITE" id="PS51278">
    <property type="entry name" value="GATASE_TYPE_2"/>
    <property type="match status" value="1"/>
</dbReference>
<organism evidence="3">
    <name type="scientific">hydrothermal vent metagenome</name>
    <dbReference type="NCBI Taxonomy" id="652676"/>
    <lineage>
        <taxon>unclassified sequences</taxon>
        <taxon>metagenomes</taxon>
        <taxon>ecological metagenomes</taxon>
    </lineage>
</organism>
<dbReference type="Pfam" id="PF13230">
    <property type="entry name" value="GATase_4"/>
    <property type="match status" value="1"/>
</dbReference>
<dbReference type="SUPFAM" id="SSF56235">
    <property type="entry name" value="N-terminal nucleophile aminohydrolases (Ntn hydrolases)"/>
    <property type="match status" value="1"/>
</dbReference>
<proteinExistence type="predicted"/>
<dbReference type="PANTHER" id="PTHR43187:SF2">
    <property type="entry name" value="GAMMA-GLUTAMYL-HERCYNYLCYSTEINE SULFOXIDE HYDROLASE"/>
    <property type="match status" value="1"/>
</dbReference>
<accession>A0A3B0S624</accession>
<evidence type="ECO:0000313" key="3">
    <source>
        <dbReference type="EMBL" id="VAV95818.1"/>
    </source>
</evidence>
<gene>
    <name evidence="3" type="ORF">MNBD_ACTINO02-400</name>
</gene>
<evidence type="ECO:0000256" key="1">
    <source>
        <dbReference type="ARBA" id="ARBA00022962"/>
    </source>
</evidence>
<keyword evidence="1" id="KW-0315">Glutamine amidotransferase</keyword>
<sequence>MCRLAAYVGDPIPLAEALYRAPHSLEKQAYQPREQIHGSVNVDGTGVAWWDGGDRTPLRYVTPLAPWQDANLPALSERLTSGMLIAAVRSASAGIAIGPANVAPFVVGDLAAVHNGRITGFRGALGRGLLSSLSADTYEQLHTINDSLAIFLTVVDRYEGNLVDATTEALDFVGGLVAENGSDATMNLVVGDGTGIVAVRHSVNAPLNSLYTVEHSTGSWVASEPLDDLPTWEPVPEHHLVHLTSQGITTHPLEGP</sequence>
<dbReference type="InterPro" id="IPR017932">
    <property type="entry name" value="GATase_2_dom"/>
</dbReference>
<feature type="domain" description="Glutamine amidotransferase type-2" evidence="2">
    <location>
        <begin position="2"/>
        <end position="256"/>
    </location>
</feature>
<evidence type="ECO:0000259" key="2">
    <source>
        <dbReference type="PROSITE" id="PS51278"/>
    </source>
</evidence>
<dbReference type="PANTHER" id="PTHR43187">
    <property type="entry name" value="GLUTAMINE AMIDOTRANSFERASE DUG3-RELATED"/>
    <property type="match status" value="1"/>
</dbReference>
<dbReference type="InterPro" id="IPR052373">
    <property type="entry name" value="Gamma-glu_amide_hydrolase"/>
</dbReference>
<dbReference type="EMBL" id="UOEK01000083">
    <property type="protein sequence ID" value="VAV95818.1"/>
    <property type="molecule type" value="Genomic_DNA"/>
</dbReference>
<dbReference type="Gene3D" id="3.60.20.10">
    <property type="entry name" value="Glutamine Phosphoribosylpyrophosphate, subunit 1, domain 1"/>
    <property type="match status" value="1"/>
</dbReference>
<dbReference type="InterPro" id="IPR029055">
    <property type="entry name" value="Ntn_hydrolases_N"/>
</dbReference>
<dbReference type="AlphaFoldDB" id="A0A3B0S624"/>
<reference evidence="3" key="1">
    <citation type="submission" date="2018-06" db="EMBL/GenBank/DDBJ databases">
        <authorList>
            <person name="Zhirakovskaya E."/>
        </authorList>
    </citation>
    <scope>NUCLEOTIDE SEQUENCE</scope>
</reference>
<dbReference type="InterPro" id="IPR026869">
    <property type="entry name" value="EgtC-like"/>
</dbReference>
<name>A0A3B0S624_9ZZZZ</name>
<protein>
    <recommendedName>
        <fullName evidence="2">Glutamine amidotransferase type-2 domain-containing protein</fullName>
    </recommendedName>
</protein>